<organism evidence="2 3">
    <name type="scientific">Blautia ammoniilytica</name>
    <dbReference type="NCBI Taxonomy" id="2981782"/>
    <lineage>
        <taxon>Bacteria</taxon>
        <taxon>Bacillati</taxon>
        <taxon>Bacillota</taxon>
        <taxon>Clostridia</taxon>
        <taxon>Lachnospirales</taxon>
        <taxon>Lachnospiraceae</taxon>
        <taxon>Blautia</taxon>
    </lineage>
</organism>
<dbReference type="InterPro" id="IPR008894">
    <property type="entry name" value="QdtA_cupin_dom"/>
</dbReference>
<evidence type="ECO:0000259" key="1">
    <source>
        <dbReference type="Pfam" id="PF05523"/>
    </source>
</evidence>
<dbReference type="Gene3D" id="2.60.120.10">
    <property type="entry name" value="Jelly Rolls"/>
    <property type="match status" value="1"/>
</dbReference>
<sequence>MSENGVKMLEFPQKGDERGHLVIVEGHKDIPFDIKRIFYIYGSDTDVVRGQHANLKSQFVLINVAGKSKVKVKDGLGNEAVFSLNRPHTGIYLPQMVWKDMYDFSEDSVLLVLASEHYDPDEYIRDYDEFVKIVKRTEGNGGEKA</sequence>
<name>A0ABT2TQT3_9FIRM</name>
<dbReference type="InterPro" id="IPR014710">
    <property type="entry name" value="RmlC-like_jellyroll"/>
</dbReference>
<dbReference type="EMBL" id="JAOQJL010000006">
    <property type="protein sequence ID" value="MCU6764588.1"/>
    <property type="molecule type" value="Genomic_DNA"/>
</dbReference>
<proteinExistence type="predicted"/>
<evidence type="ECO:0000313" key="2">
    <source>
        <dbReference type="EMBL" id="MCU6764588.1"/>
    </source>
</evidence>
<feature type="domain" description="Sugar 3,4-ketoisomerase QdtA cupin" evidence="1">
    <location>
        <begin position="5"/>
        <end position="134"/>
    </location>
</feature>
<dbReference type="RefSeq" id="WP_158420787.1">
    <property type="nucleotide sequence ID" value="NZ_JAOQJL010000006.1"/>
</dbReference>
<keyword evidence="3" id="KW-1185">Reference proteome</keyword>
<protein>
    <submittedName>
        <fullName evidence="2">FdtA/QdtA family cupin domain-containing protein</fullName>
    </submittedName>
</protein>
<dbReference type="SUPFAM" id="SSF51182">
    <property type="entry name" value="RmlC-like cupins"/>
    <property type="match status" value="1"/>
</dbReference>
<gene>
    <name evidence="2" type="ORF">OCV61_04095</name>
</gene>
<evidence type="ECO:0000313" key="3">
    <source>
        <dbReference type="Proteomes" id="UP001652409"/>
    </source>
</evidence>
<dbReference type="InterPro" id="IPR011051">
    <property type="entry name" value="RmlC_Cupin_sf"/>
</dbReference>
<dbReference type="Pfam" id="PF05523">
    <property type="entry name" value="FdtA"/>
    <property type="match status" value="1"/>
</dbReference>
<dbReference type="CDD" id="cd20292">
    <property type="entry name" value="cupin_QdtA-like"/>
    <property type="match status" value="1"/>
</dbReference>
<reference evidence="2 3" key="1">
    <citation type="journal article" date="2021" name="ISME Commun">
        <title>Automated analysis of genomic sequences facilitates high-throughput and comprehensive description of bacteria.</title>
        <authorList>
            <person name="Hitch T.C.A."/>
        </authorList>
    </citation>
    <scope>NUCLEOTIDE SEQUENCE [LARGE SCALE GENOMIC DNA]</scope>
    <source>
        <strain evidence="2 3">Sanger_23</strain>
    </source>
</reference>
<comment type="caution">
    <text evidence="2">The sequence shown here is derived from an EMBL/GenBank/DDBJ whole genome shotgun (WGS) entry which is preliminary data.</text>
</comment>
<accession>A0ABT2TQT3</accession>
<dbReference type="Proteomes" id="UP001652409">
    <property type="component" value="Unassembled WGS sequence"/>
</dbReference>